<name>F0VGN8_NEOCL</name>
<dbReference type="EMBL" id="FR823389">
    <property type="protein sequence ID" value="CBZ52882.1"/>
    <property type="molecule type" value="Genomic_DNA"/>
</dbReference>
<evidence type="ECO:0000313" key="7">
    <source>
        <dbReference type="Proteomes" id="UP000007494"/>
    </source>
</evidence>
<feature type="region of interest" description="Disordered" evidence="4">
    <location>
        <begin position="507"/>
        <end position="541"/>
    </location>
</feature>
<dbReference type="GeneID" id="13442833"/>
<feature type="compositionally biased region" description="Basic and acidic residues" evidence="4">
    <location>
        <begin position="58"/>
        <end position="68"/>
    </location>
</feature>
<dbReference type="RefSeq" id="XP_003882914.1">
    <property type="nucleotide sequence ID" value="XM_003882865.1"/>
</dbReference>
<feature type="compositionally biased region" description="Acidic residues" evidence="4">
    <location>
        <begin position="1006"/>
        <end position="1017"/>
    </location>
</feature>
<dbReference type="PANTHER" id="PTHR12687:SF4">
    <property type="entry name" value="NUCLEOLAR COMPLEX PROTEIN 2 HOMOLOG"/>
    <property type="match status" value="1"/>
</dbReference>
<reference evidence="5" key="1">
    <citation type="submission" date="2011-02" db="EMBL/GenBank/DDBJ databases">
        <authorList>
            <person name="Aslett M."/>
        </authorList>
    </citation>
    <scope>NUCLEOTIDE SEQUENCE</scope>
    <source>
        <strain evidence="5">Liverpool</strain>
    </source>
</reference>
<accession>F0VGN8</accession>
<reference evidence="5" key="2">
    <citation type="submission" date="2011-03" db="EMBL/GenBank/DDBJ databases">
        <title>Comparative genomics and transcriptomics of Neospora caninum and Toxoplasma gondii.</title>
        <authorList>
            <person name="Reid A.J."/>
            <person name="Sohal A."/>
            <person name="Harris D."/>
            <person name="Quail M."/>
            <person name="Sanders M."/>
            <person name="Berriman M."/>
            <person name="Wastling J.M."/>
            <person name="Pain A."/>
        </authorList>
    </citation>
    <scope>NUCLEOTIDE SEQUENCE</scope>
    <source>
        <strain evidence="5">Liverpool</strain>
    </source>
</reference>
<dbReference type="VEuPathDB" id="ToxoDB:NCLIV_026710"/>
<feature type="compositionally biased region" description="Basic and acidic residues" evidence="4">
    <location>
        <begin position="943"/>
        <end position="960"/>
    </location>
</feature>
<evidence type="ECO:0000313" key="5">
    <source>
        <dbReference type="EMBL" id="CBZ52882.1"/>
    </source>
</evidence>
<feature type="region of interest" description="Disordered" evidence="4">
    <location>
        <begin position="746"/>
        <end position="767"/>
    </location>
</feature>
<dbReference type="GO" id="GO:0005654">
    <property type="term" value="C:nucleoplasm"/>
    <property type="evidence" value="ECO:0007669"/>
    <property type="project" value="TreeGrafter"/>
</dbReference>
<dbReference type="GO" id="GO:0005730">
    <property type="term" value="C:nucleolus"/>
    <property type="evidence" value="ECO:0007669"/>
    <property type="project" value="TreeGrafter"/>
</dbReference>
<comment type="subcellular location">
    <subcellularLocation>
        <location evidence="1">Nucleus</location>
    </subcellularLocation>
</comment>
<evidence type="ECO:0000313" key="6">
    <source>
        <dbReference type="EMBL" id="CEL66864.1"/>
    </source>
</evidence>
<feature type="compositionally biased region" description="Basic and acidic residues" evidence="4">
    <location>
        <begin position="986"/>
        <end position="1005"/>
    </location>
</feature>
<feature type="compositionally biased region" description="Basic and acidic residues" evidence="4">
    <location>
        <begin position="917"/>
        <end position="930"/>
    </location>
</feature>
<dbReference type="OrthoDB" id="10266662at2759"/>
<keyword evidence="3" id="KW-0539">Nucleus</keyword>
<dbReference type="Pfam" id="PF03715">
    <property type="entry name" value="Noc2"/>
    <property type="match status" value="1"/>
</dbReference>
<feature type="region of interest" description="Disordered" evidence="4">
    <location>
        <begin position="917"/>
        <end position="1017"/>
    </location>
</feature>
<feature type="compositionally biased region" description="Basic residues" evidence="4">
    <location>
        <begin position="933"/>
        <end position="942"/>
    </location>
</feature>
<proteinExistence type="inferred from homology"/>
<dbReference type="GO" id="GO:0030691">
    <property type="term" value="C:Noc2p-Noc3p complex"/>
    <property type="evidence" value="ECO:0007669"/>
    <property type="project" value="TreeGrafter"/>
</dbReference>
<feature type="compositionally biased region" description="Basic and acidic residues" evidence="4">
    <location>
        <begin position="293"/>
        <end position="327"/>
    </location>
</feature>
<evidence type="ECO:0000256" key="2">
    <source>
        <dbReference type="ARBA" id="ARBA00005907"/>
    </source>
</evidence>
<organism evidence="5 7">
    <name type="scientific">Neospora caninum (strain Liverpool)</name>
    <dbReference type="NCBI Taxonomy" id="572307"/>
    <lineage>
        <taxon>Eukaryota</taxon>
        <taxon>Sar</taxon>
        <taxon>Alveolata</taxon>
        <taxon>Apicomplexa</taxon>
        <taxon>Conoidasida</taxon>
        <taxon>Coccidia</taxon>
        <taxon>Eucoccidiorida</taxon>
        <taxon>Eimeriorina</taxon>
        <taxon>Sarcocystidae</taxon>
        <taxon>Neospora</taxon>
    </lineage>
</organism>
<feature type="compositionally biased region" description="Acidic residues" evidence="4">
    <location>
        <begin position="97"/>
        <end position="106"/>
    </location>
</feature>
<dbReference type="GO" id="GO:0030690">
    <property type="term" value="C:Noc1p-Noc2p complex"/>
    <property type="evidence" value="ECO:0007669"/>
    <property type="project" value="TreeGrafter"/>
</dbReference>
<comment type="similarity">
    <text evidence="2">Belongs to the NOC2 family.</text>
</comment>
<dbReference type="eggNOG" id="KOG2256">
    <property type="taxonomic scope" value="Eukaryota"/>
</dbReference>
<dbReference type="InParanoid" id="F0VGN8"/>
<feature type="region of interest" description="Disordered" evidence="4">
    <location>
        <begin position="1"/>
        <end position="127"/>
    </location>
</feature>
<feature type="region of interest" description="Disordered" evidence="4">
    <location>
        <begin position="290"/>
        <end position="340"/>
    </location>
</feature>
<evidence type="ECO:0000256" key="3">
    <source>
        <dbReference type="ARBA" id="ARBA00023242"/>
    </source>
</evidence>
<evidence type="ECO:0000256" key="1">
    <source>
        <dbReference type="ARBA" id="ARBA00004123"/>
    </source>
</evidence>
<dbReference type="AlphaFoldDB" id="F0VGN8"/>
<dbReference type="OMA" id="RTWRGAN"/>
<feature type="compositionally biased region" description="Basic and acidic residues" evidence="4">
    <location>
        <begin position="25"/>
        <end position="38"/>
    </location>
</feature>
<dbReference type="InterPro" id="IPR005343">
    <property type="entry name" value="Noc2"/>
</dbReference>
<gene>
    <name evidence="6" type="ORF">BN1204_026710</name>
    <name evidence="5" type="ORF">NCLIV_026710</name>
</gene>
<reference evidence="7" key="3">
    <citation type="journal article" date="2012" name="PLoS Pathog.">
        <title>Comparative genomics of the apicomplexan parasites Toxoplasma gondii and Neospora caninum: Coccidia differing in host range and transmission strategy.</title>
        <authorList>
            <person name="Reid A.J."/>
            <person name="Vermont S.J."/>
            <person name="Cotton J.A."/>
            <person name="Harris D."/>
            <person name="Hill-Cawthorne G.A."/>
            <person name="Konen-Waisman S."/>
            <person name="Latham S.M."/>
            <person name="Mourier T."/>
            <person name="Norton R."/>
            <person name="Quail M.A."/>
            <person name="Sanders M."/>
            <person name="Shanmugam D."/>
            <person name="Sohal A."/>
            <person name="Wasmuth J.D."/>
            <person name="Brunk B."/>
            <person name="Grigg M.E."/>
            <person name="Howard J.C."/>
            <person name="Parkinson J."/>
            <person name="Roos D.S."/>
            <person name="Trees A.J."/>
            <person name="Berriman M."/>
            <person name="Pain A."/>
            <person name="Wastling J.M."/>
        </authorList>
    </citation>
    <scope>NUCLEOTIDE SEQUENCE [LARGE SCALE GENOMIC DNA]</scope>
    <source>
        <strain evidence="7">Liverpool</strain>
    </source>
</reference>
<reference evidence="6" key="4">
    <citation type="journal article" date="2015" name="PLoS ONE">
        <title>Comprehensive Evaluation of Toxoplasma gondii VEG and Neospora caninum LIV Genomes with Tachyzoite Stage Transcriptome and Proteome Defines Novel Transcript Features.</title>
        <authorList>
            <person name="Ramaprasad A."/>
            <person name="Mourier T."/>
            <person name="Naeem R."/>
            <person name="Malas T.B."/>
            <person name="Moussa E."/>
            <person name="Panigrahi A."/>
            <person name="Vermont S.J."/>
            <person name="Otto T.D."/>
            <person name="Wastling J."/>
            <person name="Pain A."/>
        </authorList>
    </citation>
    <scope>NUCLEOTIDE SEQUENCE</scope>
    <source>
        <strain evidence="6">Liverpool</strain>
    </source>
</reference>
<feature type="region of interest" description="Disordered" evidence="4">
    <location>
        <begin position="190"/>
        <end position="238"/>
    </location>
</feature>
<dbReference type="EMBL" id="LN714482">
    <property type="protein sequence ID" value="CEL66864.1"/>
    <property type="molecule type" value="Genomic_DNA"/>
</dbReference>
<dbReference type="PANTHER" id="PTHR12687">
    <property type="entry name" value="NUCLEOLAR COMPLEX 2 AND RAD4-RELATED"/>
    <property type="match status" value="1"/>
</dbReference>
<protein>
    <submittedName>
        <fullName evidence="6">Noc2p family protein</fullName>
    </submittedName>
</protein>
<feature type="compositionally biased region" description="Acidic residues" evidence="4">
    <location>
        <begin position="114"/>
        <end position="127"/>
    </location>
</feature>
<feature type="compositionally biased region" description="Acidic residues" evidence="4">
    <location>
        <begin position="202"/>
        <end position="221"/>
    </location>
</feature>
<keyword evidence="7" id="KW-1185">Reference proteome</keyword>
<sequence>MGASTPRTLARGEKPQKRAFKHRLGLKEKRKERGREEAAGQPFSKLKLAKTSIKAKKSKDEKKGDKHTARTGTEAGTDEALLESDLEEPESPLGVDGFEEEDDFDEEKFGNEGDRDEEDEENYDGAEWLADDEEAWASSDEETEVQAVRASGEGLGVFADSPAAQKAFEGVLKKRLMKDKEFLSFLLQESEKQQARLSPAPSEDEASEDDEFDEDAFDGDEAPQQAARTLETDPQDEEVPKNLLTVERYEHLCHLVCLGTSSEMPGDTLASPSLRSLQLFLSAFRSAVRQTGTRREDATSDRAGERTKDDAKYRDSKKQGSEEEAKKRGAASAPASREKSRAERKSMFLIRDEDLRLTVLLRTVQRLPRIVRNFLGDTRDTSDATSAANDDIAALVESPSWSRLRLPLRWFFADLCELLGALQNLPARAAKGKDVLVQILLCLAKKKEDPLPFLLHLSGSSIPRRLLLTVASCWAFTRNGNEQLAAFAALRRLLLLRQRELDAALQGASRRGQSGAAKNGKKKGTEGDGVGRDSSAPALKDEERVQDTLQTLLRVFQRATSRNVGNNGSRTWRGANRIQLLRNEYLELLRLVEPRVVYRIAYQSIRELALTVRSVMVISSQATPSKGKKTKTAFLHARRLATSQKLLYSWAFLSTASLWSAAFASCVSLRPLAFPLVTLLCAALKTKLAALAYTPFCLNLLSILHQTALSTNLLIPLNAYVFALFELILRQQSLLSSDRYTSKRLRLEMQERKNKKKGKKLQKKDKEKDNLHLLHSRAADPEVSLRLSAAQQDAMHVMDGLVESFQRLLTEHLGYLVLHPAFPEISLPIKRSLRRTIKLCKSQAVVRSLKALVAAIDSSATAVQSLRCELKDLPVGGVEVFTEKKQKVALPLFVLRQQAVEERRKFIEEKVKGEISAAAERKQAESDALKTPRQLKRERQRQKKEDERREMEELSKSMSKDKKKRVREQESVSSESGDNRLAAKSAKRENTLSRVLKDDTVGHDDILDEIGSDLDDL</sequence>
<evidence type="ECO:0000256" key="4">
    <source>
        <dbReference type="SAM" id="MobiDB-lite"/>
    </source>
</evidence>
<dbReference type="GO" id="GO:0042273">
    <property type="term" value="P:ribosomal large subunit biogenesis"/>
    <property type="evidence" value="ECO:0007669"/>
    <property type="project" value="TreeGrafter"/>
</dbReference>
<feature type="compositionally biased region" description="Acidic residues" evidence="4">
    <location>
        <begin position="76"/>
        <end position="90"/>
    </location>
</feature>
<feature type="compositionally biased region" description="Basic residues" evidence="4">
    <location>
        <begin position="753"/>
        <end position="763"/>
    </location>
</feature>
<dbReference type="Proteomes" id="UP000007494">
    <property type="component" value="Chromosome VIIb"/>
</dbReference>